<keyword evidence="1" id="KW-0472">Membrane</keyword>
<feature type="transmembrane region" description="Helical" evidence="1">
    <location>
        <begin position="21"/>
        <end position="40"/>
    </location>
</feature>
<feature type="transmembrane region" description="Helical" evidence="1">
    <location>
        <begin position="52"/>
        <end position="73"/>
    </location>
</feature>
<dbReference type="Proteomes" id="UP000501568">
    <property type="component" value="Chromosome"/>
</dbReference>
<dbReference type="RefSeq" id="WP_165328196.1">
    <property type="nucleotide sequence ID" value="NZ_CP049109.1"/>
</dbReference>
<gene>
    <name evidence="2" type="ORF">G5C33_16775</name>
</gene>
<evidence type="ECO:0000313" key="3">
    <source>
        <dbReference type="Proteomes" id="UP000501568"/>
    </source>
</evidence>
<dbReference type="AlphaFoldDB" id="A0A6G6Y8N2"/>
<keyword evidence="3" id="KW-1185">Reference proteome</keyword>
<proteinExistence type="predicted"/>
<evidence type="ECO:0000256" key="1">
    <source>
        <dbReference type="SAM" id="Phobius"/>
    </source>
</evidence>
<accession>A0A6G6Y8N2</accession>
<keyword evidence="1" id="KW-1133">Transmembrane helix</keyword>
<evidence type="ECO:0000313" key="2">
    <source>
        <dbReference type="EMBL" id="QIG81270.1"/>
    </source>
</evidence>
<organism evidence="2 3">
    <name type="scientific">Stakelama tenebrarum</name>
    <dbReference type="NCBI Taxonomy" id="2711215"/>
    <lineage>
        <taxon>Bacteria</taxon>
        <taxon>Pseudomonadati</taxon>
        <taxon>Pseudomonadota</taxon>
        <taxon>Alphaproteobacteria</taxon>
        <taxon>Sphingomonadales</taxon>
        <taxon>Sphingomonadaceae</taxon>
        <taxon>Stakelama</taxon>
    </lineage>
</organism>
<sequence>MERRRAYLKSLLPVTLRVAKRMYLAIGIAIVGAGITGRFPPFVSNADVLIRAALFVTLPLAIGLVCGVIHNWNSPQRYRWRRKRR</sequence>
<protein>
    <submittedName>
        <fullName evidence="2">Uncharacterized protein</fullName>
    </submittedName>
</protein>
<keyword evidence="1" id="KW-0812">Transmembrane</keyword>
<dbReference type="EMBL" id="CP049109">
    <property type="protein sequence ID" value="QIG81270.1"/>
    <property type="molecule type" value="Genomic_DNA"/>
</dbReference>
<name>A0A6G6Y8N2_9SPHN</name>
<dbReference type="KEGG" id="spzr:G5C33_16775"/>
<reference evidence="2 3" key="1">
    <citation type="submission" date="2020-02" db="EMBL/GenBank/DDBJ databases">
        <authorList>
            <person name="Zheng R.K."/>
            <person name="Sun C.M."/>
        </authorList>
    </citation>
    <scope>NUCLEOTIDE SEQUENCE [LARGE SCALE GENOMIC DNA]</scope>
    <source>
        <strain evidence="3">zrk23</strain>
    </source>
</reference>